<proteinExistence type="predicted"/>
<evidence type="ECO:0000313" key="1">
    <source>
        <dbReference type="EMBL" id="MBB4915105.1"/>
    </source>
</evidence>
<dbReference type="AlphaFoldDB" id="A0A7W7VMC4"/>
<evidence type="ECO:0000313" key="2">
    <source>
        <dbReference type="Proteomes" id="UP000552644"/>
    </source>
</evidence>
<keyword evidence="2" id="KW-1185">Reference proteome</keyword>
<dbReference type="RefSeq" id="WP_184713819.1">
    <property type="nucleotide sequence ID" value="NZ_JACHJP010000002.1"/>
</dbReference>
<dbReference type="Proteomes" id="UP000552644">
    <property type="component" value="Unassembled WGS sequence"/>
</dbReference>
<accession>A0A7W7VMC4</accession>
<gene>
    <name evidence="1" type="ORF">FHS44_002190</name>
</gene>
<reference evidence="1 2" key="1">
    <citation type="submission" date="2020-08" db="EMBL/GenBank/DDBJ databases">
        <title>Genomic Encyclopedia of Type Strains, Phase III (KMG-III): the genomes of soil and plant-associated and newly described type strains.</title>
        <authorList>
            <person name="Whitman W."/>
        </authorList>
    </citation>
    <scope>NUCLEOTIDE SEQUENCE [LARGE SCALE GENOMIC DNA]</scope>
    <source>
        <strain evidence="1 2">CECT 8840</strain>
    </source>
</reference>
<comment type="caution">
    <text evidence="1">The sequence shown here is derived from an EMBL/GenBank/DDBJ whole genome shotgun (WGS) entry which is preliminary data.</text>
</comment>
<organism evidence="1 2">
    <name type="scientific">Streptosporangium saharense</name>
    <dbReference type="NCBI Taxonomy" id="1706840"/>
    <lineage>
        <taxon>Bacteria</taxon>
        <taxon>Bacillati</taxon>
        <taxon>Actinomycetota</taxon>
        <taxon>Actinomycetes</taxon>
        <taxon>Streptosporangiales</taxon>
        <taxon>Streptosporangiaceae</taxon>
        <taxon>Streptosporangium</taxon>
    </lineage>
</organism>
<name>A0A7W7VMC4_9ACTN</name>
<dbReference type="EMBL" id="JACHJP010000002">
    <property type="protein sequence ID" value="MBB4915105.1"/>
    <property type="molecule type" value="Genomic_DNA"/>
</dbReference>
<sequence length="49" mass="5280">MNVFPVVDGVLVVPAALPFHVPTSVYGMTVAEWLNLDRVPEEVSGARTV</sequence>
<protein>
    <submittedName>
        <fullName evidence="1">Uncharacterized protein</fullName>
    </submittedName>
</protein>